<keyword evidence="1" id="KW-1185">Reference proteome</keyword>
<accession>A0A914LEC5</accession>
<name>A0A914LEC5_MELIC</name>
<dbReference type="WBParaSite" id="Minc3s00445g12454">
    <property type="protein sequence ID" value="Minc3s00445g12454"/>
    <property type="gene ID" value="Minc3s00445g12454"/>
</dbReference>
<dbReference type="Proteomes" id="UP000887563">
    <property type="component" value="Unplaced"/>
</dbReference>
<reference evidence="2" key="1">
    <citation type="submission" date="2022-11" db="UniProtKB">
        <authorList>
            <consortium name="WormBaseParasite"/>
        </authorList>
    </citation>
    <scope>IDENTIFICATION</scope>
</reference>
<evidence type="ECO:0000313" key="2">
    <source>
        <dbReference type="WBParaSite" id="Minc3s00445g12454"/>
    </source>
</evidence>
<dbReference type="AlphaFoldDB" id="A0A914LEC5"/>
<evidence type="ECO:0000313" key="1">
    <source>
        <dbReference type="Proteomes" id="UP000887563"/>
    </source>
</evidence>
<sequence>MLECFFKCFSCLCFSGKHILFVLVDVWMFFRRLCFYLCFKRSLNVFPEGLLFCMYVLKEV</sequence>
<organism evidence="1 2">
    <name type="scientific">Meloidogyne incognita</name>
    <name type="common">Southern root-knot nematode worm</name>
    <name type="synonym">Oxyuris incognita</name>
    <dbReference type="NCBI Taxonomy" id="6306"/>
    <lineage>
        <taxon>Eukaryota</taxon>
        <taxon>Metazoa</taxon>
        <taxon>Ecdysozoa</taxon>
        <taxon>Nematoda</taxon>
        <taxon>Chromadorea</taxon>
        <taxon>Rhabditida</taxon>
        <taxon>Tylenchina</taxon>
        <taxon>Tylenchomorpha</taxon>
        <taxon>Tylenchoidea</taxon>
        <taxon>Meloidogynidae</taxon>
        <taxon>Meloidogyninae</taxon>
        <taxon>Meloidogyne</taxon>
        <taxon>Meloidogyne incognita group</taxon>
    </lineage>
</organism>
<protein>
    <submittedName>
        <fullName evidence="2">Candidate secreted effector</fullName>
    </submittedName>
</protein>
<proteinExistence type="predicted"/>